<feature type="transmembrane region" description="Helical" evidence="6">
    <location>
        <begin position="122"/>
        <end position="140"/>
    </location>
</feature>
<feature type="domain" description="Major facilitator superfamily (MFS) profile" evidence="7">
    <location>
        <begin position="1"/>
        <end position="401"/>
    </location>
</feature>
<dbReference type="InterPro" id="IPR020846">
    <property type="entry name" value="MFS_dom"/>
</dbReference>
<dbReference type="SUPFAM" id="SSF103473">
    <property type="entry name" value="MFS general substrate transporter"/>
    <property type="match status" value="1"/>
</dbReference>
<feature type="transmembrane region" description="Helical" evidence="6">
    <location>
        <begin position="25"/>
        <end position="44"/>
    </location>
</feature>
<organism evidence="8 9">
    <name type="scientific">Sulfobacillus harzensis</name>
    <dbReference type="NCBI Taxonomy" id="2729629"/>
    <lineage>
        <taxon>Bacteria</taxon>
        <taxon>Bacillati</taxon>
        <taxon>Bacillota</taxon>
        <taxon>Clostridia</taxon>
        <taxon>Eubacteriales</taxon>
        <taxon>Clostridiales Family XVII. Incertae Sedis</taxon>
        <taxon>Sulfobacillus</taxon>
    </lineage>
</organism>
<dbReference type="Gene3D" id="1.20.1250.20">
    <property type="entry name" value="MFS general substrate transporter like domains"/>
    <property type="match status" value="1"/>
</dbReference>
<keyword evidence="5 6" id="KW-0472">Membrane</keyword>
<gene>
    <name evidence="8" type="ORF">HIJ39_11230</name>
</gene>
<proteinExistence type="predicted"/>
<evidence type="ECO:0000259" key="7">
    <source>
        <dbReference type="PROSITE" id="PS50850"/>
    </source>
</evidence>
<keyword evidence="2" id="KW-0813">Transport</keyword>
<keyword evidence="4 6" id="KW-1133">Transmembrane helix</keyword>
<feature type="transmembrane region" description="Helical" evidence="6">
    <location>
        <begin position="81"/>
        <end position="102"/>
    </location>
</feature>
<evidence type="ECO:0000256" key="1">
    <source>
        <dbReference type="ARBA" id="ARBA00004651"/>
    </source>
</evidence>
<dbReference type="PROSITE" id="PS00216">
    <property type="entry name" value="SUGAR_TRANSPORT_1"/>
    <property type="match status" value="1"/>
</dbReference>
<evidence type="ECO:0000313" key="8">
    <source>
        <dbReference type="EMBL" id="NMP22921.1"/>
    </source>
</evidence>
<dbReference type="InterPro" id="IPR011701">
    <property type="entry name" value="MFS"/>
</dbReference>
<reference evidence="8 9" key="1">
    <citation type="submission" date="2020-04" db="EMBL/GenBank/DDBJ databases">
        <authorList>
            <person name="Zhang R."/>
            <person name="Schippers A."/>
        </authorList>
    </citation>
    <scope>NUCLEOTIDE SEQUENCE [LARGE SCALE GENOMIC DNA]</scope>
    <source>
        <strain evidence="8 9">DSM 109850</strain>
    </source>
</reference>
<dbReference type="GO" id="GO:0005886">
    <property type="term" value="C:plasma membrane"/>
    <property type="evidence" value="ECO:0007669"/>
    <property type="project" value="UniProtKB-SubCell"/>
</dbReference>
<feature type="transmembrane region" description="Helical" evidence="6">
    <location>
        <begin position="376"/>
        <end position="395"/>
    </location>
</feature>
<dbReference type="InterPro" id="IPR005829">
    <property type="entry name" value="Sugar_transporter_CS"/>
</dbReference>
<feature type="transmembrane region" description="Helical" evidence="6">
    <location>
        <begin position="258"/>
        <end position="278"/>
    </location>
</feature>
<evidence type="ECO:0000256" key="2">
    <source>
        <dbReference type="ARBA" id="ARBA00022448"/>
    </source>
</evidence>
<dbReference type="PANTHER" id="PTHR24064">
    <property type="entry name" value="SOLUTE CARRIER FAMILY 22 MEMBER"/>
    <property type="match status" value="1"/>
</dbReference>
<evidence type="ECO:0000256" key="5">
    <source>
        <dbReference type="ARBA" id="ARBA00023136"/>
    </source>
</evidence>
<evidence type="ECO:0000256" key="6">
    <source>
        <dbReference type="SAM" id="Phobius"/>
    </source>
</evidence>
<evidence type="ECO:0000313" key="9">
    <source>
        <dbReference type="Proteomes" id="UP000533476"/>
    </source>
</evidence>
<sequence length="415" mass="46128">MLMENYIFSLAPIATGWVSNMPKNLTSLLLSWAPIWLIIGIAVAGPISDRLGRKNTFYVTMTLYGIGGLGLIFLSSTYVTLLVFLAVLLFASGGEMNTIMVASHEMMPRHHRSKTMMLELNFINLGGLLLAILSMTTRAWSHSVELEKVSVGIALLLVLVVLLFARVNTPESLRWLVRHGAKEEAHHQALKYYGAEEGERRYQAVIEPPKRQVNNQYLKVSVGIRLYATMATAFAGAAGFGIFTYVVAPYYYQSLTSQIIFVAGLVGFITGFIGLWGNRLSRKHLLLWGYLGTFVFAFIIYLTTGTWTKNLDLFWVLVVLFNIFVAVGYITEDTLKGEVWPTRSRGTYTALVRFVSIGLYIGTIYLTAHYSLSHTLLFNAVVWAIGASGAVLWFFKGLETGRGVAIEEASNETEA</sequence>
<dbReference type="InterPro" id="IPR036259">
    <property type="entry name" value="MFS_trans_sf"/>
</dbReference>
<comment type="caution">
    <text evidence="8">The sequence shown here is derived from an EMBL/GenBank/DDBJ whole genome shotgun (WGS) entry which is preliminary data.</text>
</comment>
<dbReference type="EMBL" id="JABBVZ010000034">
    <property type="protein sequence ID" value="NMP22921.1"/>
    <property type="molecule type" value="Genomic_DNA"/>
</dbReference>
<feature type="transmembrane region" description="Helical" evidence="6">
    <location>
        <begin position="313"/>
        <end position="330"/>
    </location>
</feature>
<feature type="transmembrane region" description="Helical" evidence="6">
    <location>
        <begin position="351"/>
        <end position="370"/>
    </location>
</feature>
<feature type="transmembrane region" description="Helical" evidence="6">
    <location>
        <begin position="146"/>
        <end position="165"/>
    </location>
</feature>
<dbReference type="PROSITE" id="PS50850">
    <property type="entry name" value="MFS"/>
    <property type="match status" value="1"/>
</dbReference>
<evidence type="ECO:0000256" key="3">
    <source>
        <dbReference type="ARBA" id="ARBA00022692"/>
    </source>
</evidence>
<dbReference type="Pfam" id="PF07690">
    <property type="entry name" value="MFS_1"/>
    <property type="match status" value="1"/>
</dbReference>
<keyword evidence="9" id="KW-1185">Reference proteome</keyword>
<feature type="transmembrane region" description="Helical" evidence="6">
    <location>
        <begin position="226"/>
        <end position="252"/>
    </location>
</feature>
<feature type="transmembrane region" description="Helical" evidence="6">
    <location>
        <begin position="285"/>
        <end position="307"/>
    </location>
</feature>
<feature type="transmembrane region" description="Helical" evidence="6">
    <location>
        <begin position="56"/>
        <end position="75"/>
    </location>
</feature>
<comment type="subcellular location">
    <subcellularLocation>
        <location evidence="1">Cell membrane</location>
        <topology evidence="1">Multi-pass membrane protein</topology>
    </subcellularLocation>
</comment>
<protein>
    <submittedName>
        <fullName evidence="8">MFS transporter</fullName>
    </submittedName>
</protein>
<dbReference type="GO" id="GO:0022857">
    <property type="term" value="F:transmembrane transporter activity"/>
    <property type="evidence" value="ECO:0007669"/>
    <property type="project" value="InterPro"/>
</dbReference>
<dbReference type="AlphaFoldDB" id="A0A7Y0Q3F4"/>
<dbReference type="Proteomes" id="UP000533476">
    <property type="component" value="Unassembled WGS sequence"/>
</dbReference>
<name>A0A7Y0Q3F4_9FIRM</name>
<accession>A0A7Y0Q3F4</accession>
<keyword evidence="3 6" id="KW-0812">Transmembrane</keyword>
<evidence type="ECO:0000256" key="4">
    <source>
        <dbReference type="ARBA" id="ARBA00022989"/>
    </source>
</evidence>